<gene>
    <name evidence="6" type="ORF">ZYGR_0H00770</name>
</gene>
<feature type="compositionally biased region" description="Low complexity" evidence="2">
    <location>
        <begin position="587"/>
        <end position="601"/>
    </location>
</feature>
<dbReference type="EMBL" id="BDGX01000008">
    <property type="protein sequence ID" value="GAV47236.1"/>
    <property type="molecule type" value="Genomic_DNA"/>
</dbReference>
<feature type="compositionally biased region" description="Polar residues" evidence="2">
    <location>
        <begin position="607"/>
        <end position="618"/>
    </location>
</feature>
<dbReference type="GO" id="GO:0038203">
    <property type="term" value="P:TORC2 signaling"/>
    <property type="evidence" value="ECO:0007669"/>
    <property type="project" value="TreeGrafter"/>
</dbReference>
<evidence type="ECO:0000259" key="4">
    <source>
        <dbReference type="Pfam" id="PF16979"/>
    </source>
</evidence>
<dbReference type="Pfam" id="PF16978">
    <property type="entry name" value="CRIM"/>
    <property type="match status" value="1"/>
</dbReference>
<feature type="compositionally biased region" description="Polar residues" evidence="2">
    <location>
        <begin position="644"/>
        <end position="655"/>
    </location>
</feature>
<name>A0A1Q2ZUM9_ZYGRO</name>
<accession>A0A1Q2ZUM9</accession>
<evidence type="ECO:0000259" key="5">
    <source>
        <dbReference type="Pfam" id="PF23164"/>
    </source>
</evidence>
<dbReference type="PANTHER" id="PTHR13335:SF1">
    <property type="entry name" value="TARGET OF RAPAMYCIN COMPLEX 2 SUBUNIT MAPKAP1"/>
    <property type="match status" value="1"/>
</dbReference>
<feature type="compositionally biased region" description="Basic and acidic residues" evidence="2">
    <location>
        <begin position="623"/>
        <end position="641"/>
    </location>
</feature>
<dbReference type="InterPro" id="IPR008828">
    <property type="entry name" value="Sin1/Avo1"/>
</dbReference>
<dbReference type="eggNOG" id="KOG3739">
    <property type="taxonomic scope" value="Eukaryota"/>
</dbReference>
<feature type="compositionally biased region" description="Acidic residues" evidence="2">
    <location>
        <begin position="266"/>
        <end position="279"/>
    </location>
</feature>
<feature type="domain" description="AVO1/Sin1 ubiquitin-like" evidence="5">
    <location>
        <begin position="876"/>
        <end position="965"/>
    </location>
</feature>
<dbReference type="Gene3D" id="2.30.29.30">
    <property type="entry name" value="Pleckstrin-homology domain (PH domain)/Phosphotyrosine-binding domain (PTB)"/>
    <property type="match status" value="1"/>
</dbReference>
<evidence type="ECO:0000256" key="1">
    <source>
        <dbReference type="ARBA" id="ARBA00009407"/>
    </source>
</evidence>
<feature type="compositionally biased region" description="Low complexity" evidence="2">
    <location>
        <begin position="313"/>
        <end position="329"/>
    </location>
</feature>
<feature type="domain" description="SIN1-type PH" evidence="4">
    <location>
        <begin position="1094"/>
        <end position="1196"/>
    </location>
</feature>
<dbReference type="GO" id="GO:0005886">
    <property type="term" value="C:plasma membrane"/>
    <property type="evidence" value="ECO:0007669"/>
    <property type="project" value="TreeGrafter"/>
</dbReference>
<feature type="region of interest" description="Disordered" evidence="2">
    <location>
        <begin position="576"/>
        <end position="657"/>
    </location>
</feature>
<evidence type="ECO:0000256" key="2">
    <source>
        <dbReference type="SAM" id="MobiDB-lite"/>
    </source>
</evidence>
<dbReference type="Proteomes" id="UP000187013">
    <property type="component" value="Unassembled WGS sequence"/>
</dbReference>
<feature type="compositionally biased region" description="Acidic residues" evidence="2">
    <location>
        <begin position="164"/>
        <end position="197"/>
    </location>
</feature>
<feature type="compositionally biased region" description="Low complexity" evidence="2">
    <location>
        <begin position="1028"/>
        <end position="1041"/>
    </location>
</feature>
<dbReference type="InterPro" id="IPR056385">
    <property type="entry name" value="UBL_AVO1/Sin1"/>
</dbReference>
<reference evidence="6 7" key="1">
    <citation type="submission" date="2016-08" db="EMBL/GenBank/DDBJ databases">
        <title>Draft genome sequence of allopolyploid Zygosaccharomyces rouxii.</title>
        <authorList>
            <person name="Watanabe J."/>
            <person name="Uehara K."/>
            <person name="Mogi Y."/>
            <person name="Tsukioka Y."/>
        </authorList>
    </citation>
    <scope>NUCLEOTIDE SEQUENCE [LARGE SCALE GENOMIC DNA]</scope>
    <source>
        <strain evidence="6 7">NBRC 110957</strain>
    </source>
</reference>
<dbReference type="OrthoDB" id="241990at2759"/>
<sequence>MDTETSINRLRAQFLSECPDKDLMRRIIKPYCHGHDVLRPKDVNSNIRKFYITPEGIDIFPDLESPPMSRNYMDNCLSNSNKKPGKGSKSSSQPNEYNSDSEAEMENYNKDGGGGVKNVPEKAQGLGLHRGDTTMAPHNFSDDDGESTSKVGEPVPMPILSEAQGEEEEGREDENNIIETNDLDSDSDDSDSDDSDFSSESRDSKKKGNSNRKLSFPRIFKGSKKENADSSRKSSGKKKASVSSQTNKRHNSAFDMNFGYEHGFEDTDEDEDEDEDDSGADLPSQFFQLDRQASKNSNNNEIGESESQPHRPNSNNSLSYINNNNSNTNVGGRDSSKKKSHFPQNMIPRPTLLDGGRNSSRSERFLKGGNGASNGAGNGNGNGNGNNNGNNNNYNGNLNGNSNGVGVNEEYLGSPGVTSEGTKSDEQEEEISDIESYINEQDLDNLNLDATPPMNEKSLSSKNELDITDNKDVVTTDSLPEDENSFNYPDNSDLVSSYGKSLLDSDFSGDNVFKPVDSATESNSILEDSDLQPETVSHSIPLSLDEYGIYHGQDDTTLDTAFDKAVLNIKGLKPSNLKEKRQYGRPNSRSTSISRHSNSSNAKGKDTTNSFMGASGDSNKVLKHVDSRAQMHASVDSKAEKSATPASSAYNNKNPAKNDWLSVEKTTNFGKPKNHNSQLSSLFRKKINPSKSSKDLLEYFSFVSGSKVPQFESTELNVYIEASKSFKRTPFNLQVRKSANVFEVIGFILFHYATEVEEKNMKDDGLKLEELQNPNRFCLKIVDEDGAPFEDDFGKLSRKKVIETLSDDEVVLCRVGDAEMESNERETPVPFNGGGEVMNGTEVLKKDLSSGALNQLSYYKPILGQDDANDNNGGNSKTIEVKVYIYPNTNKKFNFTNINVSVTSSINDILVKYCKMKHMDPNEYIVKIPEKKLALNLNDTVLRLDGNYQVEIISKKDARELNLEKLKPDIKKPNLPTIQSNDLTPLTLEPGTEYLKPEKVNEKSERENQSSAHRTLSKKKLAAKHKLGLSTPNSSTSSNNSVPLGNGFFKLKNNSKTSLHGSLSYYAPNRPLLAGTGVAAGLTDNGYQDLFSGAYHRYRVWRRQQMSLMNKHERTLALDGDYIYIVPPENYLHWHENVKTKSLHISQVILCKKSKRVPEYFKIFFRRGQDEIKRYYFEAVSPEECTEIVSRIQNLASAYKMNHK</sequence>
<feature type="region of interest" description="Disordered" evidence="2">
    <location>
        <begin position="971"/>
        <end position="1041"/>
    </location>
</feature>
<feature type="compositionally biased region" description="Low complexity" evidence="2">
    <location>
        <begin position="387"/>
        <end position="408"/>
    </location>
</feature>
<evidence type="ECO:0000259" key="3">
    <source>
        <dbReference type="Pfam" id="PF16978"/>
    </source>
</evidence>
<dbReference type="AlphaFoldDB" id="A0A1Q2ZUM9"/>
<comment type="similarity">
    <text evidence="1">Belongs to the SIN1 family.</text>
</comment>
<protein>
    <submittedName>
        <fullName evidence="6">Uncharacterized protein</fullName>
    </submittedName>
</protein>
<feature type="compositionally biased region" description="Basic residues" evidence="2">
    <location>
        <begin position="1015"/>
        <end position="1027"/>
    </location>
</feature>
<feature type="compositionally biased region" description="Basic and acidic residues" evidence="2">
    <location>
        <begin position="223"/>
        <end position="232"/>
    </location>
</feature>
<feature type="region of interest" description="Disordered" evidence="2">
    <location>
        <begin position="445"/>
        <end position="465"/>
    </location>
</feature>
<dbReference type="Pfam" id="PF23164">
    <property type="entry name" value="UBL_AVO1"/>
    <property type="match status" value="1"/>
</dbReference>
<dbReference type="InterPro" id="IPR031567">
    <property type="entry name" value="CRIM_dom"/>
</dbReference>
<dbReference type="GO" id="GO:0031932">
    <property type="term" value="C:TORC2 complex"/>
    <property type="evidence" value="ECO:0007669"/>
    <property type="project" value="InterPro"/>
</dbReference>
<feature type="compositionally biased region" description="Low complexity" evidence="2">
    <location>
        <begin position="294"/>
        <end position="306"/>
    </location>
</feature>
<feature type="compositionally biased region" description="Gly residues" evidence="2">
    <location>
        <begin position="368"/>
        <end position="386"/>
    </location>
</feature>
<dbReference type="GO" id="GO:0005546">
    <property type="term" value="F:phosphatidylinositol-4,5-bisphosphate binding"/>
    <property type="evidence" value="ECO:0007669"/>
    <property type="project" value="TreeGrafter"/>
</dbReference>
<dbReference type="Pfam" id="PF16979">
    <property type="entry name" value="SIN1_PH"/>
    <property type="match status" value="1"/>
</dbReference>
<dbReference type="PANTHER" id="PTHR13335">
    <property type="entry name" value="TARGET OF RAPAMYCIN COMPLEX 2 SUBUNIT MAPKAP1"/>
    <property type="match status" value="1"/>
</dbReference>
<feature type="domain" description="CRIM" evidence="3">
    <location>
        <begin position="676"/>
        <end position="824"/>
    </location>
</feature>
<organism evidence="6 7">
    <name type="scientific">Zygosaccharomyces rouxii</name>
    <dbReference type="NCBI Taxonomy" id="4956"/>
    <lineage>
        <taxon>Eukaryota</taxon>
        <taxon>Fungi</taxon>
        <taxon>Dikarya</taxon>
        <taxon>Ascomycota</taxon>
        <taxon>Saccharomycotina</taxon>
        <taxon>Saccharomycetes</taxon>
        <taxon>Saccharomycetales</taxon>
        <taxon>Saccharomycetaceae</taxon>
        <taxon>Zygosaccharomyces</taxon>
    </lineage>
</organism>
<proteinExistence type="inferred from homology"/>
<dbReference type="InterPro" id="IPR011993">
    <property type="entry name" value="PH-like_dom_sf"/>
</dbReference>
<evidence type="ECO:0000313" key="6">
    <source>
        <dbReference type="EMBL" id="GAV47236.1"/>
    </source>
</evidence>
<feature type="compositionally biased region" description="Basic and acidic residues" evidence="2">
    <location>
        <begin position="995"/>
        <end position="1008"/>
    </location>
</feature>
<feature type="region of interest" description="Disordered" evidence="2">
    <location>
        <begin position="70"/>
        <end position="431"/>
    </location>
</feature>
<dbReference type="InterPro" id="IPR031313">
    <property type="entry name" value="Sin1_PH_dom"/>
</dbReference>
<evidence type="ECO:0000313" key="7">
    <source>
        <dbReference type="Proteomes" id="UP000187013"/>
    </source>
</evidence>
<comment type="caution">
    <text evidence="6">The sequence shown here is derived from an EMBL/GenBank/DDBJ whole genome shotgun (WGS) entry which is preliminary data.</text>
</comment>
<feature type="compositionally biased region" description="Low complexity" evidence="2">
    <location>
        <begin position="78"/>
        <end position="92"/>
    </location>
</feature>
<dbReference type="GO" id="GO:0005737">
    <property type="term" value="C:cytoplasm"/>
    <property type="evidence" value="ECO:0007669"/>
    <property type="project" value="TreeGrafter"/>
</dbReference>